<name>A0A9D9I0Y5_9FIRM</name>
<keyword evidence="1" id="KW-0472">Membrane</keyword>
<comment type="caution">
    <text evidence="2">The sequence shown here is derived from an EMBL/GenBank/DDBJ whole genome shotgun (WGS) entry which is preliminary data.</text>
</comment>
<dbReference type="EMBL" id="JADIML010000212">
    <property type="protein sequence ID" value="MBO8463792.1"/>
    <property type="molecule type" value="Genomic_DNA"/>
</dbReference>
<keyword evidence="1" id="KW-1133">Transmembrane helix</keyword>
<feature type="transmembrane region" description="Helical" evidence="1">
    <location>
        <begin position="36"/>
        <end position="61"/>
    </location>
</feature>
<gene>
    <name evidence="2" type="ORF">IAC13_07670</name>
</gene>
<dbReference type="PANTHER" id="PTHR40044:SF1">
    <property type="entry name" value="INTEGRAL MEMBRANE PROTEIN"/>
    <property type="match status" value="1"/>
</dbReference>
<reference evidence="2" key="1">
    <citation type="submission" date="2020-10" db="EMBL/GenBank/DDBJ databases">
        <authorList>
            <person name="Gilroy R."/>
        </authorList>
    </citation>
    <scope>NUCLEOTIDE SEQUENCE</scope>
    <source>
        <strain evidence="2">E3-2379</strain>
    </source>
</reference>
<feature type="transmembrane region" description="Helical" evidence="1">
    <location>
        <begin position="6"/>
        <end position="24"/>
    </location>
</feature>
<dbReference type="Pfam" id="PF06177">
    <property type="entry name" value="QueT"/>
    <property type="match status" value="1"/>
</dbReference>
<feature type="transmembrane region" description="Helical" evidence="1">
    <location>
        <begin position="124"/>
        <end position="146"/>
    </location>
</feature>
<reference evidence="2" key="2">
    <citation type="journal article" date="2021" name="PeerJ">
        <title>Extensive microbial diversity within the chicken gut microbiome revealed by metagenomics and culture.</title>
        <authorList>
            <person name="Gilroy R."/>
            <person name="Ravi A."/>
            <person name="Getino M."/>
            <person name="Pursley I."/>
            <person name="Horton D.L."/>
            <person name="Alikhan N.F."/>
            <person name="Baker D."/>
            <person name="Gharbi K."/>
            <person name="Hall N."/>
            <person name="Watson M."/>
            <person name="Adriaenssens E.M."/>
            <person name="Foster-Nyarko E."/>
            <person name="Jarju S."/>
            <person name="Secka A."/>
            <person name="Antonio M."/>
            <person name="Oren A."/>
            <person name="Chaudhuri R.R."/>
            <person name="La Ragione R."/>
            <person name="Hildebrand F."/>
            <person name="Pallen M.J."/>
        </authorList>
    </citation>
    <scope>NUCLEOTIDE SEQUENCE</scope>
    <source>
        <strain evidence="2">E3-2379</strain>
    </source>
</reference>
<evidence type="ECO:0000256" key="1">
    <source>
        <dbReference type="SAM" id="Phobius"/>
    </source>
</evidence>
<proteinExistence type="predicted"/>
<dbReference type="AlphaFoldDB" id="A0A9D9I0Y5"/>
<protein>
    <submittedName>
        <fullName evidence="2">QueT transporter family protein</fullName>
    </submittedName>
</protein>
<dbReference type="PANTHER" id="PTHR40044">
    <property type="entry name" value="INTEGRAL MEMBRANE PROTEIN-RELATED"/>
    <property type="match status" value="1"/>
</dbReference>
<organism evidence="2 3">
    <name type="scientific">Candidatus Scybalomonas excrementavium</name>
    <dbReference type="NCBI Taxonomy" id="2840943"/>
    <lineage>
        <taxon>Bacteria</taxon>
        <taxon>Bacillati</taxon>
        <taxon>Bacillota</taxon>
        <taxon>Clostridia</taxon>
        <taxon>Lachnospirales</taxon>
        <taxon>Lachnospiraceae</taxon>
        <taxon>Lachnospiraceae incertae sedis</taxon>
        <taxon>Candidatus Scybalomonas</taxon>
    </lineage>
</organism>
<keyword evidence="1" id="KW-0812">Transmembrane</keyword>
<accession>A0A9D9I0Y5</accession>
<dbReference type="Proteomes" id="UP000823618">
    <property type="component" value="Unassembled WGS sequence"/>
</dbReference>
<feature type="transmembrane region" description="Helical" evidence="1">
    <location>
        <begin position="73"/>
        <end position="90"/>
    </location>
</feature>
<evidence type="ECO:0000313" key="3">
    <source>
        <dbReference type="Proteomes" id="UP000823618"/>
    </source>
</evidence>
<feature type="transmembrane region" description="Helical" evidence="1">
    <location>
        <begin position="97"/>
        <end position="118"/>
    </location>
</feature>
<dbReference type="InterPro" id="IPR010387">
    <property type="entry name" value="QueT"/>
</dbReference>
<evidence type="ECO:0000313" key="2">
    <source>
        <dbReference type="EMBL" id="MBO8463792.1"/>
    </source>
</evidence>
<sequence length="161" mass="17580">MSYIQKLTISGMVVALYIVILFFTQNFSFGAYQIRIATSLYALSYLFPFLVFPLGLANLISNMLFGGLGPLDMIGGCLVGIVTTSLIVFIRKKGWNVSFISIPIVLIPGLCVPIWLSYLLHMPYAMLAVSLCIGQIVPAICGPIFVKILQKVWKAQGGVLA</sequence>